<keyword evidence="3 6" id="KW-0238">DNA-binding</keyword>
<keyword evidence="2" id="KW-0805">Transcription regulation</keyword>
<dbReference type="SUPFAM" id="SSF46785">
    <property type="entry name" value="Winged helix' DNA-binding domain"/>
    <property type="match status" value="1"/>
</dbReference>
<protein>
    <submittedName>
        <fullName evidence="6">DNA-binding transcriptional LysR family regulator</fullName>
    </submittedName>
</protein>
<organism evidence="6 7">
    <name type="scientific">Rhizorhapis suberifaciens</name>
    <name type="common">corky root of lettuce</name>
    <dbReference type="NCBI Taxonomy" id="13656"/>
    <lineage>
        <taxon>Bacteria</taxon>
        <taxon>Pseudomonadati</taxon>
        <taxon>Pseudomonadota</taxon>
        <taxon>Alphaproteobacteria</taxon>
        <taxon>Sphingomonadales</taxon>
        <taxon>Sphingomonadaceae</taxon>
        <taxon>Rhizorhapis</taxon>
    </lineage>
</organism>
<dbReference type="SUPFAM" id="SSF53850">
    <property type="entry name" value="Periplasmic binding protein-like II"/>
    <property type="match status" value="1"/>
</dbReference>
<evidence type="ECO:0000313" key="7">
    <source>
        <dbReference type="Proteomes" id="UP000575068"/>
    </source>
</evidence>
<dbReference type="PANTHER" id="PTHR30346:SF28">
    <property type="entry name" value="HTH-TYPE TRANSCRIPTIONAL REGULATOR CYNR"/>
    <property type="match status" value="1"/>
</dbReference>
<dbReference type="PANTHER" id="PTHR30346">
    <property type="entry name" value="TRANSCRIPTIONAL DUAL REGULATOR HCAR-RELATED"/>
    <property type="match status" value="1"/>
</dbReference>
<dbReference type="InterPro" id="IPR005119">
    <property type="entry name" value="LysR_subst-bd"/>
</dbReference>
<comment type="similarity">
    <text evidence="1">Belongs to the LysR transcriptional regulatory family.</text>
</comment>
<dbReference type="GO" id="GO:0003677">
    <property type="term" value="F:DNA binding"/>
    <property type="evidence" value="ECO:0007669"/>
    <property type="project" value="UniProtKB-KW"/>
</dbReference>
<dbReference type="PROSITE" id="PS50931">
    <property type="entry name" value="HTH_LYSR"/>
    <property type="match status" value="1"/>
</dbReference>
<evidence type="ECO:0000313" key="6">
    <source>
        <dbReference type="EMBL" id="MBB4642842.1"/>
    </source>
</evidence>
<evidence type="ECO:0000256" key="4">
    <source>
        <dbReference type="ARBA" id="ARBA00023163"/>
    </source>
</evidence>
<evidence type="ECO:0000256" key="2">
    <source>
        <dbReference type="ARBA" id="ARBA00023015"/>
    </source>
</evidence>
<dbReference type="Gene3D" id="1.10.10.10">
    <property type="entry name" value="Winged helix-like DNA-binding domain superfamily/Winged helix DNA-binding domain"/>
    <property type="match status" value="1"/>
</dbReference>
<dbReference type="Gene3D" id="3.40.190.10">
    <property type="entry name" value="Periplasmic binding protein-like II"/>
    <property type="match status" value="2"/>
</dbReference>
<name>A0A840HWV3_9SPHN</name>
<accession>A0A840HWV3</accession>
<keyword evidence="4" id="KW-0804">Transcription</keyword>
<dbReference type="EMBL" id="JACHOV010000016">
    <property type="protein sequence ID" value="MBB4642842.1"/>
    <property type="molecule type" value="Genomic_DNA"/>
</dbReference>
<proteinExistence type="inferred from homology"/>
<dbReference type="FunFam" id="1.10.10.10:FF:000001">
    <property type="entry name" value="LysR family transcriptional regulator"/>
    <property type="match status" value="1"/>
</dbReference>
<sequence length="292" mass="32455">MIERYLIHYFLAVVDHGNFSRAAQHCGVSQPTLSVGIAKLEAQIDHVLFHRTNRRVELTLAGNKFAAYARRIEAEFARAQQAMAENDASKLIRLGVVSSLPSNWIENATREACRVEGEKLELVEGRMRELLPRLERGRIDAIIGVLGNDTRGREPLFEEGYALALPDSHAFAHRKILEPEEVGDAQMIVRRNCEALPAVSRFFTQRGIRPFFAARTVNDDRAIAFVRAGLGITVMPRCFLQPGIAMPTLSGFDQRRTIGILADHATSGRADSSQSIKRFCATLRMNATASSP</sequence>
<dbReference type="Pfam" id="PF03466">
    <property type="entry name" value="LysR_substrate"/>
    <property type="match status" value="1"/>
</dbReference>
<reference evidence="6 7" key="1">
    <citation type="submission" date="2020-08" db="EMBL/GenBank/DDBJ databases">
        <title>Genomic Encyclopedia of Type Strains, Phase IV (KMG-IV): sequencing the most valuable type-strain genomes for metagenomic binning, comparative biology and taxonomic classification.</title>
        <authorList>
            <person name="Goeker M."/>
        </authorList>
    </citation>
    <scope>NUCLEOTIDE SEQUENCE [LARGE SCALE GENOMIC DNA]</scope>
    <source>
        <strain evidence="6 7">DSM 7465</strain>
    </source>
</reference>
<dbReference type="InterPro" id="IPR036388">
    <property type="entry name" value="WH-like_DNA-bd_sf"/>
</dbReference>
<comment type="caution">
    <text evidence="6">The sequence shown here is derived from an EMBL/GenBank/DDBJ whole genome shotgun (WGS) entry which is preliminary data.</text>
</comment>
<dbReference type="GO" id="GO:0032993">
    <property type="term" value="C:protein-DNA complex"/>
    <property type="evidence" value="ECO:0007669"/>
    <property type="project" value="TreeGrafter"/>
</dbReference>
<evidence type="ECO:0000256" key="1">
    <source>
        <dbReference type="ARBA" id="ARBA00009437"/>
    </source>
</evidence>
<gene>
    <name evidence="6" type="ORF">HNQ99_003178</name>
</gene>
<keyword evidence="7" id="KW-1185">Reference proteome</keyword>
<dbReference type="Proteomes" id="UP000575068">
    <property type="component" value="Unassembled WGS sequence"/>
</dbReference>
<dbReference type="InterPro" id="IPR036390">
    <property type="entry name" value="WH_DNA-bd_sf"/>
</dbReference>
<evidence type="ECO:0000259" key="5">
    <source>
        <dbReference type="PROSITE" id="PS50931"/>
    </source>
</evidence>
<dbReference type="RefSeq" id="WP_184477281.1">
    <property type="nucleotide sequence ID" value="NZ_JACHOV010000016.1"/>
</dbReference>
<evidence type="ECO:0000256" key="3">
    <source>
        <dbReference type="ARBA" id="ARBA00023125"/>
    </source>
</evidence>
<dbReference type="AlphaFoldDB" id="A0A840HWV3"/>
<dbReference type="CDD" id="cd05466">
    <property type="entry name" value="PBP2_LTTR_substrate"/>
    <property type="match status" value="1"/>
</dbReference>
<dbReference type="Pfam" id="PF00126">
    <property type="entry name" value="HTH_1"/>
    <property type="match status" value="1"/>
</dbReference>
<dbReference type="InterPro" id="IPR000847">
    <property type="entry name" value="LysR_HTH_N"/>
</dbReference>
<feature type="domain" description="HTH lysR-type" evidence="5">
    <location>
        <begin position="1"/>
        <end position="59"/>
    </location>
</feature>
<dbReference type="PRINTS" id="PR00039">
    <property type="entry name" value="HTHLYSR"/>
</dbReference>
<dbReference type="GO" id="GO:0003700">
    <property type="term" value="F:DNA-binding transcription factor activity"/>
    <property type="evidence" value="ECO:0007669"/>
    <property type="project" value="InterPro"/>
</dbReference>